<feature type="region of interest" description="Disordered" evidence="1">
    <location>
        <begin position="694"/>
        <end position="719"/>
    </location>
</feature>
<gene>
    <name evidence="4" type="primary">LOC108668363</name>
</gene>
<accession>A0A8B7NBY3</accession>
<feature type="compositionally biased region" description="Low complexity" evidence="1">
    <location>
        <begin position="2803"/>
        <end position="2818"/>
    </location>
</feature>
<feature type="compositionally biased region" description="Low complexity" evidence="1">
    <location>
        <begin position="1125"/>
        <end position="1138"/>
    </location>
</feature>
<feature type="compositionally biased region" description="Polar residues" evidence="1">
    <location>
        <begin position="215"/>
        <end position="235"/>
    </location>
</feature>
<feature type="compositionally biased region" description="Polar residues" evidence="1">
    <location>
        <begin position="1558"/>
        <end position="1572"/>
    </location>
</feature>
<dbReference type="Gene3D" id="3.30.40.10">
    <property type="entry name" value="Zinc/RING finger domain, C3HC4 (zinc finger)"/>
    <property type="match status" value="1"/>
</dbReference>
<dbReference type="RefSeq" id="XP_018011051.2">
    <property type="nucleotide sequence ID" value="XM_018155562.2"/>
</dbReference>
<feature type="compositionally biased region" description="Basic and acidic residues" evidence="1">
    <location>
        <begin position="115"/>
        <end position="126"/>
    </location>
</feature>
<feature type="compositionally biased region" description="Polar residues" evidence="1">
    <location>
        <begin position="2035"/>
        <end position="2045"/>
    </location>
</feature>
<reference evidence="4" key="1">
    <citation type="submission" date="2025-08" db="UniProtKB">
        <authorList>
            <consortium name="RefSeq"/>
        </authorList>
    </citation>
    <scope>IDENTIFICATION</scope>
    <source>
        <tissue evidence="4">Whole organism</tissue>
    </source>
</reference>
<sequence length="2859" mass="308811">MDYDLMHVDEDESSMHADEDGFSDWNCNSSSEDENEIVAMSVVPSSNLESFTESDNETEEKRESDFLNSMNQETLNTGQEMLSCDKKLAHTKLDIDASTSVPQGIESIKETMSNENKDAGTFDKESMPNNTTLTDTNGNPANKCQLAKLDKHTFTEPNQPLSLTSPDSWASRQDKAPTLQPADLQHSNPVLLQPTNDPSLKPTGSPCLKPHNDAHLQSTNHPHLQPTNHSYSQPTDHPCLKPSDHPCAKPQSEDKKLGEFCDMKPSESDHVTPPEHTNNTIKQKVTYEYQIPMNDTGKDKNNLNISFESNNSMTAIDKAADYKCKERMSSADGCQSSSLELCLSDSEVEDANEEECPIGNDKLKMSDACIESQDNSKKVEGTNNDSNSNLSNESKVTAQNNMLQKSDCQKIILEKDVNGIELTREGSIAPENHEKVGTIYSNMNNNSKKQENMTNTCGSEAGSCTIDQRLPTNSSVGVNRALVPTLDQPCHKKCRVALGAVDDMNVEQEVMAESEFVVRGIVENHVQNTNRSIENVVVDERSVLVAENNYVENVDSVDPLFDPLDLPSSPAEALDVGGDEMFSDTETNEKSSPAKETVDNLVLYSNLTHKSSSSMGESSAVTSAPSTSYYDDCNRSKIISSESLSELNQTVTNVKPSIPVDMFKKDHSLSLDLDQHNPLKDCLQINEAFPNLKSVSQTSNPSLSGPGNTFEKSSTRDDGLQSLPTSFTNILQNNFLNTQNNRGITAENETRSKDESFENNFIAVEHETSSPLKSMPFINASNPKTLISESPNENPSVETIKNSPEIVSDAGNKVLNVEALPSSDANSITLKMQQEQTMRQMREGLGLVPKIKTNIKVKPPMKTNKPEQTMRQMQEGLGLVPKIKTNIKVKPPMKTNKPEQTMRQMQEGLVHVPQIKTNKKAQPPMKTKKPSSAHQKKLTPIWQIFLEQASKSGCVCEAKMNEFLSKFTMCIEFFKENYFSLDMNSLMYIVHELLVALDLKGTLNSRVSWSQLVQLLFLEDEHLKSLVDISPSNNKLGCNIFALKNEDHLVRVIQDFLACHSKENIYFADCLRIPINVKSVASPNKSEEIKSDDDSSKLTTKANSQRDGCNSLPMDVDHPIKAMESNTPTPTSSSNIIIRVDPKGRDASTNSTAPKDQKQNLLQATISVSSICCIQACGATIPYGLYFPSAETRSNEITRELFMRWLQTYITNSKTSKTNKTLLIVDGGWNFFHSYATMEICHQNGIVLISLPRQSRELLNPIKIHIAPKIRERFTELLSQPKNSGRRNIEFLSKAYSFVHKVTATPEVIVSSLSISGLCPLNPAIVKKNMRVMVTLSQPNDCVRVDQVIRELTVISQKRAAFLRKYDTEPPKDAIPCAPNSIGLPKLVGSQGTVTCGNLRITRHDSGKLNHHGLESFGNRTIVTLPNIMRGSSWSLSSTPSSGSAVIPSVAIANTSSNTYTTLVSPSINTSVTKAQSTSTLPIINKATVLSVSSSGSPVKFAATTARPSPLLPSAQLQKIVSSTLPGLVHFSGDTSHCVSPSLPLSNSVPPSPSSSLAHTGQDSSLPSTSDGRSPFSWKPLCHVSKVTSLSSRPASSTVVVVKPFLMSNANTSTSSGHSSLTSTSNAITTSCGKAATIPNRILSTTYVNNKNVAFPIVGQGRLVPSFNLPTIITTTTNKTCSDIPSSEPGKVQCDAVPAAFGNLTSGPQSSHTDSITPSPCDTYKLTKPIVKFQVVSQNRENSSIKVGPKVGTVKPGTRIVCISSGLAKTGLGGNSASGTLEPGILVPNASINHTPKPLPKFTLLATGLQPSSAGPSSSKVRLVQFGSSLFRNIQNNISVSSSGNPGIGKTIASAQFPGGIDSLTIQPETDKAKMSTMSTIPQDESSANPNKRLKICQTWSLLPSCNEQASTTSGFATSSVMSTPLYSTETTFAPSTETVSAPSTETVSAPSLGTASVFSSGTPSAASNTPFIPSPGTASAPSNTPFIPSPGTASAPSNTPFIPSSGTTSVPSPKTTSTPSTKAPSPPTLGVPATSPSASRTSGVSFPADAKEAENANALVFCSEPLKEISTIESKEKRSKKRKIRWVAQVTYNKKRKIKRSYELPMGPFKRSSYLSSQTKKKSCGTRNIDFVGFHRGSDVNDDSERASLNFSSDENDDVSKSSSSKKLNSKRKRNVLRGDTTCPVCGDNTEEAWIQCMRCLRWIHELCADIKDIYYYFCDFCEQNADQIKQKISSGVKSNTSQVFSPSKAGHGGNNSDMAVEKAKYPSASEGVLHFKGREAVMEQQGSETEELSLQSGLTATALNLKKLKNKSSYSKHIVNQQNGSAKQQKISLTSLKDDNCSLSKTIEKRPLWLKNTNFVNNLESEISYNDFTLPKSFLEPKQTAGISRSYTSPSGENVSASLGDSSVSENVSASENNVSASLGAALSSGKNVSAFLEDASASEKNISAYLEGSSQTNINPGFDCPSNYEEEYESDTSTDAGFGFIVSAQSIEPSEYDMLDDESSDALPGMPIHKTSESTPAKSPSLPSVEVESSRSDFDDVRLPEELPGDILAPADPEAAGSSTCPRCPTPVGGDSSTTRCPNPKIGIILPGSTQNTALNPDTEMPSNPSSANTDTPPEVQANNNSDVGNKKSTMHLPVSDGQFHTCTNNSYAGTIQTMAFRSISGSAPSSRLPSPTSEEVNAIISDNHPPVSEQNQARSKSTSPEAFHMPYVNFENFTSGPDNTSELDTSSDDVVVISEHKTANVSDDDDVVVISQKGGNSANIRDKDGGLNSLDKTAAMNKDDTDDVVIVKSIPSTAGSNARKSSGPSSSRAPSSPPTIIKVTTNPELSRKSPKPQELNCISFKVTTGPRRYLK</sequence>
<feature type="region of interest" description="Disordered" evidence="1">
    <location>
        <begin position="43"/>
        <end position="65"/>
    </location>
</feature>
<feature type="region of interest" description="Disordered" evidence="1">
    <location>
        <begin position="374"/>
        <end position="399"/>
    </location>
</feature>
<dbReference type="GO" id="GO:0003676">
    <property type="term" value="F:nucleic acid binding"/>
    <property type="evidence" value="ECO:0007669"/>
    <property type="project" value="InterPro"/>
</dbReference>
<dbReference type="InterPro" id="IPR011011">
    <property type="entry name" value="Znf_FYVE_PHD"/>
</dbReference>
<feature type="compositionally biased region" description="Polar residues" evidence="1">
    <location>
        <begin position="694"/>
        <end position="712"/>
    </location>
</feature>
<feature type="compositionally biased region" description="Low complexity" evidence="1">
    <location>
        <begin position="383"/>
        <end position="394"/>
    </location>
</feature>
<feature type="region of interest" description="Disordered" evidence="1">
    <location>
        <begin position="2146"/>
        <end position="2174"/>
    </location>
</feature>
<evidence type="ECO:0000313" key="3">
    <source>
        <dbReference type="Proteomes" id="UP000694843"/>
    </source>
</evidence>
<feature type="compositionally biased region" description="Polar residues" evidence="1">
    <location>
        <begin position="127"/>
        <end position="142"/>
    </location>
</feature>
<feature type="region of interest" description="Disordered" evidence="1">
    <location>
        <begin position="155"/>
        <end position="253"/>
    </location>
</feature>
<evidence type="ECO:0000256" key="1">
    <source>
        <dbReference type="SAM" id="MobiDB-lite"/>
    </source>
</evidence>
<evidence type="ECO:0000313" key="4">
    <source>
        <dbReference type="RefSeq" id="XP_018011051.2"/>
    </source>
</evidence>
<protein>
    <submittedName>
        <fullName evidence="4">Uncharacterized protein LOC108668363 isoform X1</fullName>
    </submittedName>
</protein>
<feature type="compositionally biased region" description="Basic and acidic residues" evidence="1">
    <location>
        <begin position="1085"/>
        <end position="1096"/>
    </location>
</feature>
<feature type="domain" description="DDE-1" evidence="2">
    <location>
        <begin position="1195"/>
        <end position="1280"/>
    </location>
</feature>
<dbReference type="InterPro" id="IPR013083">
    <property type="entry name" value="Znf_RING/FYVE/PHD"/>
</dbReference>
<feature type="compositionally biased region" description="Low complexity" evidence="1">
    <location>
        <begin position="2004"/>
        <end position="2024"/>
    </location>
</feature>
<feature type="compositionally biased region" description="Low complexity" evidence="1">
    <location>
        <begin position="1542"/>
        <end position="1557"/>
    </location>
</feature>
<feature type="compositionally biased region" description="Basic and acidic residues" evidence="1">
    <location>
        <begin position="1"/>
        <end position="19"/>
    </location>
</feature>
<feature type="compositionally biased region" description="Polar residues" evidence="1">
    <location>
        <begin position="155"/>
        <end position="171"/>
    </location>
</feature>
<keyword evidence="3" id="KW-1185">Reference proteome</keyword>
<dbReference type="Proteomes" id="UP000694843">
    <property type="component" value="Unplaced"/>
</dbReference>
<dbReference type="GeneID" id="108668363"/>
<feature type="compositionally biased region" description="Basic and acidic residues" evidence="1">
    <location>
        <begin position="2535"/>
        <end position="2548"/>
    </location>
</feature>
<feature type="compositionally biased region" description="Basic and acidic residues" evidence="1">
    <location>
        <begin position="238"/>
        <end position="253"/>
    </location>
</feature>
<evidence type="ECO:0000259" key="2">
    <source>
        <dbReference type="Pfam" id="PF03184"/>
    </source>
</evidence>
<dbReference type="SUPFAM" id="SSF57903">
    <property type="entry name" value="FYVE/PHD zinc finger"/>
    <property type="match status" value="1"/>
</dbReference>
<feature type="region of interest" description="Disordered" evidence="1">
    <location>
        <begin position="110"/>
        <end position="143"/>
    </location>
</feature>
<feature type="region of interest" description="Disordered" evidence="1">
    <location>
        <begin position="2500"/>
        <end position="2632"/>
    </location>
</feature>
<dbReference type="InterPro" id="IPR004875">
    <property type="entry name" value="DDE_SF_endonuclease_dom"/>
</dbReference>
<feature type="compositionally biased region" description="Polar residues" evidence="1">
    <location>
        <begin position="1959"/>
        <end position="2003"/>
    </location>
</feature>
<feature type="region of interest" description="Disordered" evidence="1">
    <location>
        <begin position="1083"/>
        <end position="1156"/>
    </location>
</feature>
<feature type="region of interest" description="Disordered" evidence="1">
    <location>
        <begin position="2797"/>
        <end position="2859"/>
    </location>
</feature>
<feature type="region of interest" description="Disordered" evidence="1">
    <location>
        <begin position="1542"/>
        <end position="1574"/>
    </location>
</feature>
<name>A0A8B7NBY3_HYAAZ</name>
<dbReference type="KEGG" id="hazt:108668363"/>
<feature type="region of interest" description="Disordered" evidence="1">
    <location>
        <begin position="577"/>
        <end position="598"/>
    </location>
</feature>
<proteinExistence type="predicted"/>
<dbReference type="CDD" id="cd15489">
    <property type="entry name" value="PHD_SF"/>
    <property type="match status" value="1"/>
</dbReference>
<feature type="compositionally biased region" description="Polar residues" evidence="1">
    <location>
        <begin position="2595"/>
        <end position="2632"/>
    </location>
</feature>
<feature type="region of interest" description="Disordered" evidence="1">
    <location>
        <begin position="2761"/>
        <end position="2782"/>
    </location>
</feature>
<feature type="compositionally biased region" description="Basic and acidic residues" evidence="1">
    <location>
        <begin position="587"/>
        <end position="598"/>
    </location>
</feature>
<dbReference type="OrthoDB" id="8191755at2759"/>
<feature type="compositionally biased region" description="Polar residues" evidence="1">
    <location>
        <begin position="1098"/>
        <end position="1108"/>
    </location>
</feature>
<feature type="compositionally biased region" description="Polar residues" evidence="1">
    <location>
        <begin position="1147"/>
        <end position="1156"/>
    </location>
</feature>
<dbReference type="Pfam" id="PF03184">
    <property type="entry name" value="DDE_1"/>
    <property type="match status" value="1"/>
</dbReference>
<feature type="compositionally biased region" description="Polar residues" evidence="1">
    <location>
        <begin position="185"/>
        <end position="198"/>
    </location>
</feature>
<feature type="region of interest" description="Disordered" evidence="1">
    <location>
        <begin position="1959"/>
        <end position="2047"/>
    </location>
</feature>
<feature type="region of interest" description="Disordered" evidence="1">
    <location>
        <begin position="1"/>
        <end position="31"/>
    </location>
</feature>
<organism evidence="3 4">
    <name type="scientific">Hyalella azteca</name>
    <name type="common">Amphipod</name>
    <dbReference type="NCBI Taxonomy" id="294128"/>
    <lineage>
        <taxon>Eukaryota</taxon>
        <taxon>Metazoa</taxon>
        <taxon>Ecdysozoa</taxon>
        <taxon>Arthropoda</taxon>
        <taxon>Crustacea</taxon>
        <taxon>Multicrustacea</taxon>
        <taxon>Malacostraca</taxon>
        <taxon>Eumalacostraca</taxon>
        <taxon>Peracarida</taxon>
        <taxon>Amphipoda</taxon>
        <taxon>Senticaudata</taxon>
        <taxon>Talitrida</taxon>
        <taxon>Talitroidea</taxon>
        <taxon>Hyalellidae</taxon>
        <taxon>Hyalella</taxon>
    </lineage>
</organism>